<sequence>MQITVLGCHSPFPAQDGATPGYLVTTKSEKKVLIDCGSGVLAQLIKYIPPYKLDMVVLSHLHHDHIADFFVLQYAIMFAIKQGLRTKPLEVYAPSEPHDWAKKLSYHDYIRVHELNEKTSISIDEYTKIRTYRTKHSIPCFALEFNDFKHTILYGADSGYQTAWDEMKMNPDIFLCEATYLQADMPLESMDHLTTLQAGEIANQLHAKQLVVTHLYPFYDRNQLLTEVMSIYKGECSLAQTGLQLRLS</sequence>
<keyword evidence="4" id="KW-1185">Reference proteome</keyword>
<evidence type="ECO:0000259" key="2">
    <source>
        <dbReference type="SMART" id="SM00849"/>
    </source>
</evidence>
<proteinExistence type="predicted"/>
<dbReference type="Gene3D" id="3.60.15.10">
    <property type="entry name" value="Ribonuclease Z/Hydroxyacylglutathione hydrolase-like"/>
    <property type="match status" value="1"/>
</dbReference>
<organism evidence="3 4">
    <name type="scientific">Shimazuella alba</name>
    <dbReference type="NCBI Taxonomy" id="2690964"/>
    <lineage>
        <taxon>Bacteria</taxon>
        <taxon>Bacillati</taxon>
        <taxon>Bacillota</taxon>
        <taxon>Bacilli</taxon>
        <taxon>Bacillales</taxon>
        <taxon>Thermoactinomycetaceae</taxon>
        <taxon>Shimazuella</taxon>
    </lineage>
</organism>
<dbReference type="PANTHER" id="PTHR46018:SF4">
    <property type="entry name" value="METALLO-HYDROLASE YHFI-RELATED"/>
    <property type="match status" value="1"/>
</dbReference>
<reference evidence="3 4" key="1">
    <citation type="submission" date="2019-12" db="EMBL/GenBank/DDBJ databases">
        <title>Whole-genome analyses of novel actinobacteria.</title>
        <authorList>
            <person name="Sahin N."/>
            <person name="Saygin H."/>
        </authorList>
    </citation>
    <scope>NUCLEOTIDE SEQUENCE [LARGE SCALE GENOMIC DNA]</scope>
    <source>
        <strain evidence="3 4">KC615</strain>
    </source>
</reference>
<dbReference type="EMBL" id="WUUL01000001">
    <property type="protein sequence ID" value="MXQ52311.1"/>
    <property type="molecule type" value="Genomic_DNA"/>
</dbReference>
<dbReference type="CDD" id="cd07716">
    <property type="entry name" value="RNaseZ_short-form-like_MBL-fold"/>
    <property type="match status" value="1"/>
</dbReference>
<accession>A0A6I4VPL8</accession>
<evidence type="ECO:0000256" key="1">
    <source>
        <dbReference type="ARBA" id="ARBA00022833"/>
    </source>
</evidence>
<keyword evidence="1" id="KW-0862">Zinc</keyword>
<dbReference type="AlphaFoldDB" id="A0A6I4VPL8"/>
<dbReference type="GO" id="GO:0042781">
    <property type="term" value="F:3'-tRNA processing endoribonuclease activity"/>
    <property type="evidence" value="ECO:0007669"/>
    <property type="project" value="TreeGrafter"/>
</dbReference>
<dbReference type="Proteomes" id="UP000430692">
    <property type="component" value="Unassembled WGS sequence"/>
</dbReference>
<keyword evidence="3" id="KW-0378">Hydrolase</keyword>
<dbReference type="InterPro" id="IPR001279">
    <property type="entry name" value="Metallo-B-lactamas"/>
</dbReference>
<evidence type="ECO:0000313" key="3">
    <source>
        <dbReference type="EMBL" id="MXQ52311.1"/>
    </source>
</evidence>
<dbReference type="RefSeq" id="WP_160799348.1">
    <property type="nucleotide sequence ID" value="NZ_WUUL01000001.1"/>
</dbReference>
<dbReference type="PANTHER" id="PTHR46018">
    <property type="entry name" value="ZINC PHOSPHODIESTERASE ELAC PROTEIN 1"/>
    <property type="match status" value="1"/>
</dbReference>
<dbReference type="Pfam" id="PF12706">
    <property type="entry name" value="Lactamase_B_2"/>
    <property type="match status" value="1"/>
</dbReference>
<dbReference type="SMART" id="SM00849">
    <property type="entry name" value="Lactamase_B"/>
    <property type="match status" value="1"/>
</dbReference>
<feature type="domain" description="Metallo-beta-lactamase" evidence="2">
    <location>
        <begin position="18"/>
        <end position="214"/>
    </location>
</feature>
<dbReference type="InterPro" id="IPR036866">
    <property type="entry name" value="RibonucZ/Hydroxyglut_hydro"/>
</dbReference>
<protein>
    <submittedName>
        <fullName evidence="3">MBL fold metallo-hydrolase</fullName>
    </submittedName>
</protein>
<dbReference type="SUPFAM" id="SSF56281">
    <property type="entry name" value="Metallo-hydrolase/oxidoreductase"/>
    <property type="match status" value="1"/>
</dbReference>
<name>A0A6I4VPL8_9BACL</name>
<gene>
    <name evidence="3" type="ORF">GSM42_00800</name>
</gene>
<evidence type="ECO:0000313" key="4">
    <source>
        <dbReference type="Proteomes" id="UP000430692"/>
    </source>
</evidence>
<comment type="caution">
    <text evidence="3">The sequence shown here is derived from an EMBL/GenBank/DDBJ whole genome shotgun (WGS) entry which is preliminary data.</text>
</comment>